<reference evidence="3" key="2">
    <citation type="submission" date="2021-08" db="EMBL/GenBank/DDBJ databases">
        <title>Whole genome sequencing of non-tuberculosis mycobacteria type-strains.</title>
        <authorList>
            <person name="Igarashi Y."/>
            <person name="Osugi A."/>
            <person name="Mitarai S."/>
        </authorList>
    </citation>
    <scope>NUCLEOTIDE SEQUENCE</scope>
    <source>
        <strain evidence="3">JCM 30995</strain>
    </source>
</reference>
<evidence type="ECO:0000313" key="2">
    <source>
        <dbReference type="EMBL" id="KLO27696.1"/>
    </source>
</evidence>
<protein>
    <submittedName>
        <fullName evidence="3">Uncharacterized protein</fullName>
    </submittedName>
</protein>
<accession>A0A9X7ZIU9</accession>
<evidence type="ECO:0000313" key="5">
    <source>
        <dbReference type="Proteomes" id="UP000825008"/>
    </source>
</evidence>
<dbReference type="EMBL" id="CP080997">
    <property type="protein sequence ID" value="QZA08973.1"/>
    <property type="molecule type" value="Genomic_DNA"/>
</dbReference>
<keyword evidence="1" id="KW-1133">Transmembrane helix</keyword>
<dbReference type="AlphaFoldDB" id="A0A9X7ZIU9"/>
<gene>
    <name evidence="2" type="ORF">ABW16_15755</name>
    <name evidence="3" type="ORF">K3U94_06785</name>
</gene>
<feature type="transmembrane region" description="Helical" evidence="1">
    <location>
        <begin position="108"/>
        <end position="127"/>
    </location>
</feature>
<keyword evidence="1" id="KW-0812">Transmembrane</keyword>
<reference evidence="2 4" key="1">
    <citation type="submission" date="2015-05" db="EMBL/GenBank/DDBJ databases">
        <title>Genome sequence of Mycobacterium heraklionense Davo strain.</title>
        <authorList>
            <person name="Greninger A.L."/>
            <person name="Cunningham G."/>
            <person name="Miller S."/>
        </authorList>
    </citation>
    <scope>NUCLEOTIDE SEQUENCE [LARGE SCALE GENOMIC DNA]</scope>
    <source>
        <strain evidence="2 4">Davo</strain>
    </source>
</reference>
<proteinExistence type="predicted"/>
<keyword evidence="4" id="KW-1185">Reference proteome</keyword>
<dbReference type="EMBL" id="LDPO01000013">
    <property type="protein sequence ID" value="KLO27696.1"/>
    <property type="molecule type" value="Genomic_DNA"/>
</dbReference>
<sequence length="145" mass="15837">MNFGFWGVLTVLAAVLAVVFAGCALVYVRRLEDRTPAALGEEIGAHKAVLAKVRKRQPLTQDEFTYAHELVADARSPLAYAIPAVIFFAGLFYIVGCLHELDVHGGNPSFRTFIGGFPMLGSLNMLAQFSRVARLKSRLEDAVVL</sequence>
<organism evidence="3 5">
    <name type="scientific">Mycolicibacter heraklionensis</name>
    <dbReference type="NCBI Taxonomy" id="512402"/>
    <lineage>
        <taxon>Bacteria</taxon>
        <taxon>Bacillati</taxon>
        <taxon>Actinomycetota</taxon>
        <taxon>Actinomycetes</taxon>
        <taxon>Mycobacteriales</taxon>
        <taxon>Mycobacteriaceae</taxon>
        <taxon>Mycolicibacter</taxon>
    </lineage>
</organism>
<dbReference type="Proteomes" id="UP000825008">
    <property type="component" value="Chromosome"/>
</dbReference>
<dbReference type="RefSeq" id="WP_047320120.1">
    <property type="nucleotide sequence ID" value="NZ_CP080997.1"/>
</dbReference>
<name>A0A9X7ZIU9_9MYCO</name>
<dbReference type="Proteomes" id="UP000036464">
    <property type="component" value="Unassembled WGS sequence"/>
</dbReference>
<keyword evidence="1" id="KW-0472">Membrane</keyword>
<dbReference type="OrthoDB" id="4617788at2"/>
<evidence type="ECO:0000256" key="1">
    <source>
        <dbReference type="SAM" id="Phobius"/>
    </source>
</evidence>
<feature type="transmembrane region" description="Helical" evidence="1">
    <location>
        <begin position="6"/>
        <end position="28"/>
    </location>
</feature>
<evidence type="ECO:0000313" key="3">
    <source>
        <dbReference type="EMBL" id="QZA08973.1"/>
    </source>
</evidence>
<dbReference type="KEGG" id="mher:K3U94_06785"/>
<evidence type="ECO:0000313" key="4">
    <source>
        <dbReference type="Proteomes" id="UP000036464"/>
    </source>
</evidence>
<feature type="transmembrane region" description="Helical" evidence="1">
    <location>
        <begin position="78"/>
        <end position="96"/>
    </location>
</feature>